<evidence type="ECO:0000313" key="2">
    <source>
        <dbReference type="Proteomes" id="UP000186594"/>
    </source>
</evidence>
<accession>A0A1U7LTP1</accession>
<name>A0A1U7LTP1_NEOID</name>
<dbReference type="OrthoDB" id="300289at2759"/>
<dbReference type="EMBL" id="LXFE01000248">
    <property type="protein sequence ID" value="OLL26045.1"/>
    <property type="molecule type" value="Genomic_DNA"/>
</dbReference>
<gene>
    <name evidence="1" type="ORF">NEOLI_004071</name>
</gene>
<dbReference type="Proteomes" id="UP000186594">
    <property type="component" value="Unassembled WGS sequence"/>
</dbReference>
<keyword evidence="2" id="KW-1185">Reference proteome</keyword>
<comment type="caution">
    <text evidence="1">The sequence shown here is derived from an EMBL/GenBank/DDBJ whole genome shotgun (WGS) entry which is preliminary data.</text>
</comment>
<dbReference type="STRING" id="1198029.A0A1U7LTP1"/>
<dbReference type="Gene3D" id="1.10.246.120">
    <property type="match status" value="1"/>
</dbReference>
<organism evidence="1 2">
    <name type="scientific">Neolecta irregularis (strain DAH-3)</name>
    <dbReference type="NCBI Taxonomy" id="1198029"/>
    <lineage>
        <taxon>Eukaryota</taxon>
        <taxon>Fungi</taxon>
        <taxon>Dikarya</taxon>
        <taxon>Ascomycota</taxon>
        <taxon>Taphrinomycotina</taxon>
        <taxon>Neolectales</taxon>
        <taxon>Neolectaceae</taxon>
        <taxon>Neolecta</taxon>
    </lineage>
</organism>
<proteinExistence type="predicted"/>
<protein>
    <submittedName>
        <fullName evidence="1">Uncharacterized protein</fullName>
    </submittedName>
</protein>
<sequence>MVIGGTGSDLLIGSLGWERHRSPPRLMMHPHLDPALDPVPVADIADIANIPGSNTASSAVDTAPFDFQRFLAQLRHRSADPVAKYMKSFLHEFAKRQWAPNEQAALVRDFLEAPFPLPPLSLTQIVHRH</sequence>
<reference evidence="1 2" key="1">
    <citation type="submission" date="2016-04" db="EMBL/GenBank/DDBJ databases">
        <title>Evolutionary innovation and constraint leading to complex multicellularity in the Ascomycota.</title>
        <authorList>
            <person name="Cisse O."/>
            <person name="Nguyen A."/>
            <person name="Hewitt D.A."/>
            <person name="Jedd G."/>
            <person name="Stajich J.E."/>
        </authorList>
    </citation>
    <scope>NUCLEOTIDE SEQUENCE [LARGE SCALE GENOMIC DNA]</scope>
    <source>
        <strain evidence="1 2">DAH-3</strain>
    </source>
</reference>
<evidence type="ECO:0000313" key="1">
    <source>
        <dbReference type="EMBL" id="OLL26045.1"/>
    </source>
</evidence>
<dbReference type="AlphaFoldDB" id="A0A1U7LTP1"/>